<dbReference type="Pfam" id="PF18962">
    <property type="entry name" value="Por_Secre_tail"/>
    <property type="match status" value="1"/>
</dbReference>
<evidence type="ECO:0008006" key="5">
    <source>
        <dbReference type="Google" id="ProtNLM"/>
    </source>
</evidence>
<accession>A0ABX2FR32</accession>
<feature type="domain" description="Secretion system C-terminal sorting" evidence="2">
    <location>
        <begin position="1164"/>
        <end position="1239"/>
    </location>
</feature>
<dbReference type="RefSeq" id="WP_173810343.1">
    <property type="nucleotide sequence ID" value="NZ_JABSNP010000010.1"/>
</dbReference>
<name>A0ABX2FR32_9BACT</name>
<sequence length="1240" mass="123848">MEAVVPHLPSRNHTARPWLATLGLGLGLLAATPALAQTPTLYGLGTLSQTVAVGNPLFPSGAAAGAQGIVQINPATGVAVPTSSGAVGVLVTGVTLGQTLVGMDYRPNTGTLYALGYDPSLTAANAQLYVLNPATGAVTAVGAATTLNLGTTITRIGFDFNPTVDRIRVEGGTTKANYRLNPNNGAVAFDDAALNGPLNYPALAGVNPLIGAVAYTNSYIGSTSTALYAIDAPGNGTGLSDGSVANNGLLSLQNPPNNGTLINSNKVTLAGGPFGDPAAVGVDVYYNASTGLNEAYLTEVTSPNASGVSSSNLYDLNLATGTASNKRNVVPASVVTPFDIRDIALAIAPPTQPALTGQLLYAVASGNLISFDSGNPGVVRSAVNFGGGLTAGETVVGIDFRPATGQLYALGYNAVAGTGTVYAVSLTTGGLTAAGPAIPLALGAATDRVGFDFNPTVDRIRVVATNGNNYRLNPINGSIAATDGSINPGPAAVSGAAYTNSSSNANSTVLYDYDAVAGQLYQQNPPNNGTLVALPMGGGPTSADGADFDIFNTRGTTTNAGFLAVAPGGTAGQPNFDNLYTVDLGTGSTASAGRIGLGSNVSGLTAFIAVGTALAWNGSASTDWATAANWTPNRVPTNVDDVTINAGTPNQPAVSGSQAARYVVLASGASLTSNDGSTLTVGGNFTNNGGTLLGAGSGTIALAGTAAQVIGGTGTSAFQNLTVGTVPASLAGPAAVRRVLLLNGNLTATGQSLTLLSDANGSAHVVNSGAAVVTGPVTVQRYIDGSLNGGPGYRHYAAPVQATTVADLATAGYSPVVNPDYNTAAVPSQVTPFPTVYGYDETRVNTSGNAAPQDFDKGFFSPGALTDALVPGQGYTVNIPATQTVDFVGVLNNGNVARTGLSRGTQASSGWQLLGNPYPSPISWTATYANGATGLDNAVYVFKSSGQYAGSYASYVNGTGINGGTDNLAAMQGFFARVSTPGTPGALTFTNAGRLTAYASPAFQRGSGSAPLVRLALRDAAGRADEAVVYFDDAATPGFDAALDAYKLNPAGATMALATEATSAVLSIDARPALGSAAVAVPLQVRAAAGSYTLNAAELLRLPTGVKAYLRDALTGTATDLAAQPSYAFEVVAGAAATGRFSLLLTTQGVLATAPAAISQQVSVFPNPARGTVSVGLPAALARQATEATLVNALGQTVLRATLPAGTAAHALALPGVAQGVYTLRLLTADGTVSKRLIVE</sequence>
<dbReference type="InterPro" id="IPR025507">
    <property type="entry name" value="DUF4394"/>
</dbReference>
<dbReference type="NCBIfam" id="TIGR04183">
    <property type="entry name" value="Por_Secre_tail"/>
    <property type="match status" value="1"/>
</dbReference>
<gene>
    <name evidence="3" type="ORF">HNP98_002462</name>
</gene>
<evidence type="ECO:0000259" key="1">
    <source>
        <dbReference type="Pfam" id="PF14339"/>
    </source>
</evidence>
<evidence type="ECO:0000313" key="3">
    <source>
        <dbReference type="EMBL" id="NRT19630.1"/>
    </source>
</evidence>
<dbReference type="Proteomes" id="UP000779507">
    <property type="component" value="Unassembled WGS sequence"/>
</dbReference>
<protein>
    <recommendedName>
        <fullName evidence="5">DUF4394 domain-containing protein</fullName>
    </recommendedName>
</protein>
<dbReference type="InterPro" id="IPR026444">
    <property type="entry name" value="Secre_tail"/>
</dbReference>
<proteinExistence type="predicted"/>
<dbReference type="Pfam" id="PF14339">
    <property type="entry name" value="DUF4394"/>
    <property type="match status" value="2"/>
</dbReference>
<evidence type="ECO:0000259" key="2">
    <source>
        <dbReference type="Pfam" id="PF18962"/>
    </source>
</evidence>
<comment type="caution">
    <text evidence="3">The sequence shown here is derived from an EMBL/GenBank/DDBJ whole genome shotgun (WGS) entry which is preliminary data.</text>
</comment>
<feature type="domain" description="DUF4394" evidence="1">
    <location>
        <begin position="367"/>
        <end position="605"/>
    </location>
</feature>
<evidence type="ECO:0000313" key="4">
    <source>
        <dbReference type="Proteomes" id="UP000779507"/>
    </source>
</evidence>
<reference evidence="3 4" key="1">
    <citation type="submission" date="2020-05" db="EMBL/GenBank/DDBJ databases">
        <title>Genomic Encyclopedia of Type Strains, Phase IV (KMG-V): Genome sequencing to study the core and pangenomes of soil and plant-associated prokaryotes.</title>
        <authorList>
            <person name="Whitman W."/>
        </authorList>
    </citation>
    <scope>NUCLEOTIDE SEQUENCE [LARGE SCALE GENOMIC DNA]</scope>
    <source>
        <strain evidence="3 4">9A</strain>
    </source>
</reference>
<dbReference type="EMBL" id="JABSNP010000010">
    <property type="protein sequence ID" value="NRT19630.1"/>
    <property type="molecule type" value="Genomic_DNA"/>
</dbReference>
<organism evidence="3 4">
    <name type="scientific">Hymenobacter caeli</name>
    <dbReference type="NCBI Taxonomy" id="2735894"/>
    <lineage>
        <taxon>Bacteria</taxon>
        <taxon>Pseudomonadati</taxon>
        <taxon>Bacteroidota</taxon>
        <taxon>Cytophagia</taxon>
        <taxon>Cytophagales</taxon>
        <taxon>Hymenobacteraceae</taxon>
        <taxon>Hymenobacter</taxon>
    </lineage>
</organism>
<feature type="domain" description="DUF4394" evidence="1">
    <location>
        <begin position="89"/>
        <end position="329"/>
    </location>
</feature>
<keyword evidence="4" id="KW-1185">Reference proteome</keyword>